<dbReference type="InterPro" id="IPR020103">
    <property type="entry name" value="PsdUridine_synth_cat_dom_sf"/>
</dbReference>
<dbReference type="STRING" id="521011.Mpal_2750"/>
<dbReference type="KEGG" id="mpl:Mpal_2750"/>
<dbReference type="NCBIfam" id="NF003280">
    <property type="entry name" value="PRK04270.1"/>
    <property type="match status" value="1"/>
</dbReference>
<accession>B8GFX9</accession>
<protein>
    <recommendedName>
        <fullName evidence="3">Probable tRNA pseudouridine synthase B</fullName>
        <ecNumber evidence="3">5.4.99.25</ecNumber>
    </recommendedName>
    <alternativeName>
        <fullName evidence="3">tRNA pseudouridine(55) synthase</fullName>
        <shortName evidence="3">Psi55 synthase</shortName>
    </alternativeName>
    <alternativeName>
        <fullName evidence="3">tRNA pseudouridylate synthase</fullName>
    </alternativeName>
    <alternativeName>
        <fullName evidence="3">tRNA-uridine isomerase</fullName>
    </alternativeName>
</protein>
<dbReference type="PANTHER" id="PTHR23127">
    <property type="entry name" value="CENTROMERE/MICROTUBULE BINDING PROTEIN CBF5"/>
    <property type="match status" value="1"/>
</dbReference>
<dbReference type="Pfam" id="PF01509">
    <property type="entry name" value="TruB_N"/>
    <property type="match status" value="1"/>
</dbReference>
<dbReference type="GO" id="GO:0031118">
    <property type="term" value="P:rRNA pseudouridine synthesis"/>
    <property type="evidence" value="ECO:0007669"/>
    <property type="project" value="TreeGrafter"/>
</dbReference>
<comment type="catalytic activity">
    <reaction evidence="3">
        <text>uridine(55) in tRNA = pseudouridine(55) in tRNA</text>
        <dbReference type="Rhea" id="RHEA:42532"/>
        <dbReference type="Rhea" id="RHEA-COMP:10101"/>
        <dbReference type="Rhea" id="RHEA-COMP:10102"/>
        <dbReference type="ChEBI" id="CHEBI:65314"/>
        <dbReference type="ChEBI" id="CHEBI:65315"/>
        <dbReference type="EC" id="5.4.99.25"/>
    </reaction>
</comment>
<comment type="function">
    <text evidence="3">Could be responsible for synthesis of pseudouridine from uracil-55 in the psi GC loop of transfer RNAs.</text>
</comment>
<dbReference type="GO" id="GO:0031119">
    <property type="term" value="P:tRNA pseudouridine synthesis"/>
    <property type="evidence" value="ECO:0007669"/>
    <property type="project" value="UniProtKB-UniRule"/>
</dbReference>
<comment type="similarity">
    <text evidence="3">Belongs to the pseudouridine synthase TruB family. Type 2 subfamily.</text>
</comment>
<evidence type="ECO:0000313" key="6">
    <source>
        <dbReference type="EMBL" id="ACL18012.1"/>
    </source>
</evidence>
<dbReference type="NCBIfam" id="TIGR00425">
    <property type="entry name" value="CBF5"/>
    <property type="match status" value="1"/>
</dbReference>
<keyword evidence="1 3" id="KW-0819">tRNA processing</keyword>
<dbReference type="PANTHER" id="PTHR23127:SF0">
    <property type="entry name" value="H_ACA RIBONUCLEOPROTEIN COMPLEX SUBUNIT DKC1"/>
    <property type="match status" value="1"/>
</dbReference>
<feature type="active site" description="Nucleophile" evidence="3">
    <location>
        <position position="43"/>
    </location>
</feature>
<dbReference type="GO" id="GO:0000495">
    <property type="term" value="P:box H/ACA sno(s)RNA 3'-end processing"/>
    <property type="evidence" value="ECO:0007669"/>
    <property type="project" value="TreeGrafter"/>
</dbReference>
<dbReference type="SMART" id="SM00359">
    <property type="entry name" value="PUA"/>
    <property type="match status" value="1"/>
</dbReference>
<dbReference type="eggNOG" id="arCOG00987">
    <property type="taxonomic scope" value="Archaea"/>
</dbReference>
<dbReference type="HAMAP" id="MF_01081">
    <property type="entry name" value="TruB_arch"/>
    <property type="match status" value="1"/>
</dbReference>
<gene>
    <name evidence="3" type="primary">truB</name>
    <name evidence="6" type="ordered locus">Mpal_2750</name>
</gene>
<dbReference type="Pfam" id="PF16198">
    <property type="entry name" value="TruB_C_2"/>
    <property type="match status" value="1"/>
</dbReference>
<dbReference type="GeneID" id="7270858"/>
<dbReference type="InterPro" id="IPR026326">
    <property type="entry name" value="TruB_arch"/>
</dbReference>
<evidence type="ECO:0000259" key="5">
    <source>
        <dbReference type="SMART" id="SM01136"/>
    </source>
</evidence>
<dbReference type="SUPFAM" id="SSF55120">
    <property type="entry name" value="Pseudouridine synthase"/>
    <property type="match status" value="1"/>
</dbReference>
<keyword evidence="2 3" id="KW-0413">Isomerase</keyword>
<dbReference type="RefSeq" id="WP_012619331.1">
    <property type="nucleotide sequence ID" value="NC_011832.1"/>
</dbReference>
<dbReference type="EMBL" id="CP001338">
    <property type="protein sequence ID" value="ACL18012.1"/>
    <property type="molecule type" value="Genomic_DNA"/>
</dbReference>
<dbReference type="Gene3D" id="3.30.2350.10">
    <property type="entry name" value="Pseudouridine synthase"/>
    <property type="match status" value="1"/>
</dbReference>
<dbReference type="InterPro" id="IPR036974">
    <property type="entry name" value="PUA_sf"/>
</dbReference>
<dbReference type="AlphaFoldDB" id="B8GFX9"/>
<reference evidence="6 7" key="1">
    <citation type="journal article" date="2015" name="Genome Announc.">
        <title>Complete Genome Sequence of Methanosphaerula palustris E1-9CT, a Hydrogenotrophic Methanogen Isolated from a Minerotrophic Fen Peatland.</title>
        <authorList>
            <person name="Cadillo-Quiroz H."/>
            <person name="Browne P."/>
            <person name="Kyrpides N."/>
            <person name="Woyke T."/>
            <person name="Goodwin L."/>
            <person name="Detter C."/>
            <person name="Yavitt J.B."/>
            <person name="Zinder S.H."/>
        </authorList>
    </citation>
    <scope>NUCLEOTIDE SEQUENCE [LARGE SCALE GENOMIC DNA]</scope>
    <source>
        <strain evidence="7">ATCC BAA-1556 / DSM 19958 / E1-9c</strain>
    </source>
</reference>
<evidence type="ECO:0000313" key="7">
    <source>
        <dbReference type="Proteomes" id="UP000002457"/>
    </source>
</evidence>
<dbReference type="InterPro" id="IPR032819">
    <property type="entry name" value="TruB_C"/>
</dbReference>
<dbReference type="InterPro" id="IPR004802">
    <property type="entry name" value="tRNA_PsdUridine_synth_B_fam"/>
</dbReference>
<dbReference type="InterPro" id="IPR002501">
    <property type="entry name" value="PsdUridine_synth_N"/>
</dbReference>
<dbReference type="SMART" id="SM01136">
    <property type="entry name" value="DKCLD"/>
    <property type="match status" value="1"/>
</dbReference>
<dbReference type="SUPFAM" id="SSF88697">
    <property type="entry name" value="PUA domain-like"/>
    <property type="match status" value="1"/>
</dbReference>
<evidence type="ECO:0000256" key="1">
    <source>
        <dbReference type="ARBA" id="ARBA00022694"/>
    </source>
</evidence>
<evidence type="ECO:0000259" key="4">
    <source>
        <dbReference type="SMART" id="SM00359"/>
    </source>
</evidence>
<name>B8GFX9_METPE</name>
<feature type="domain" description="PUA" evidence="4">
    <location>
        <begin position="210"/>
        <end position="283"/>
    </location>
</feature>
<keyword evidence="7" id="KW-1185">Reference proteome</keyword>
<evidence type="ECO:0000256" key="3">
    <source>
        <dbReference type="HAMAP-Rule" id="MF_01081"/>
    </source>
</evidence>
<dbReference type="GO" id="GO:1990481">
    <property type="term" value="P:mRNA pseudouridine synthesis"/>
    <property type="evidence" value="ECO:0007669"/>
    <property type="project" value="TreeGrafter"/>
</dbReference>
<dbReference type="PROSITE" id="PS50890">
    <property type="entry name" value="PUA"/>
    <property type="match status" value="1"/>
</dbReference>
<evidence type="ECO:0000256" key="2">
    <source>
        <dbReference type="ARBA" id="ARBA00023235"/>
    </source>
</evidence>
<proteinExistence type="inferred from homology"/>
<feature type="domain" description="Dyskerin-like" evidence="5">
    <location>
        <begin position="4"/>
        <end position="25"/>
    </location>
</feature>
<dbReference type="OrthoDB" id="35866at2157"/>
<dbReference type="InterPro" id="IPR002478">
    <property type="entry name" value="PUA"/>
</dbReference>
<dbReference type="InterPro" id="IPR015947">
    <property type="entry name" value="PUA-like_sf"/>
</dbReference>
<dbReference type="GO" id="GO:0003723">
    <property type="term" value="F:RNA binding"/>
    <property type="evidence" value="ECO:0007669"/>
    <property type="project" value="InterPro"/>
</dbReference>
<dbReference type="HOGENOM" id="CLU_032087_3_0_2"/>
<dbReference type="GO" id="GO:0160148">
    <property type="term" value="F:tRNA pseudouridine(55) synthase activity"/>
    <property type="evidence" value="ECO:0007669"/>
    <property type="project" value="UniProtKB-EC"/>
</dbReference>
<dbReference type="GO" id="GO:0031120">
    <property type="term" value="P:snRNA pseudouridine synthesis"/>
    <property type="evidence" value="ECO:0007669"/>
    <property type="project" value="TreeGrafter"/>
</dbReference>
<organism evidence="6 7">
    <name type="scientific">Methanosphaerula palustris (strain ATCC BAA-1556 / DSM 19958 / E1-9c)</name>
    <dbReference type="NCBI Taxonomy" id="521011"/>
    <lineage>
        <taxon>Archaea</taxon>
        <taxon>Methanobacteriati</taxon>
        <taxon>Methanobacteriota</taxon>
        <taxon>Stenosarchaea group</taxon>
        <taxon>Methanomicrobia</taxon>
        <taxon>Methanomicrobiales</taxon>
        <taxon>Methanoregulaceae</taxon>
        <taxon>Methanosphaerula</taxon>
    </lineage>
</organism>
<dbReference type="Gene3D" id="2.30.130.10">
    <property type="entry name" value="PUA domain"/>
    <property type="match status" value="1"/>
</dbReference>
<dbReference type="Proteomes" id="UP000002457">
    <property type="component" value="Chromosome"/>
</dbReference>
<dbReference type="Pfam" id="PF01472">
    <property type="entry name" value="PUA"/>
    <property type="match status" value="1"/>
</dbReference>
<sequence length="299" mass="32249">MSTGTKKTGIVIIDKPRGPSSHQVAAWVGDLLGVDVGHAGTLDPMVSGVLVVMLGNAVRLAPLLLQHDKEYVALMRLHGDAEPSDVQEAARELTGRVYQRPPRRSAVKRALRIRTIQDLTVLDQQGRLVLLRIRCDAGTYIRSLCHHLGLVLGVGGHMQELRRTRSGTFDEMQAHTLHALKDAVFRAKEGDSSALDAMILPVEVAIPEVQTVVIRDSAVDAICHGAVLAGVGVVGVTKFKRGERVAVLTEKKEFVCLGRALVDATAIIPGKPGLVVAPGTVFMTSGTYPRCWKKHQTSC</sequence>
<dbReference type="InterPro" id="IPR012960">
    <property type="entry name" value="Dyskerin-like"/>
</dbReference>
<dbReference type="EC" id="5.4.99.25" evidence="3"/>